<evidence type="ECO:0000313" key="3">
    <source>
        <dbReference type="Proteomes" id="UP000054771"/>
    </source>
</evidence>
<dbReference type="PANTHER" id="PTHR32361">
    <property type="entry name" value="FERRIC/CUPRIC REDUCTASE TRANSMEMBRANE COMPONENT"/>
    <property type="match status" value="1"/>
</dbReference>
<dbReference type="Proteomes" id="UP000054771">
    <property type="component" value="Unassembled WGS sequence"/>
</dbReference>
<proteinExistence type="predicted"/>
<dbReference type="STRING" id="454130.A0A0U5GDN3"/>
<dbReference type="EMBL" id="CDMC01000013">
    <property type="protein sequence ID" value="CEL09165.1"/>
    <property type="molecule type" value="Genomic_DNA"/>
</dbReference>
<evidence type="ECO:0000256" key="1">
    <source>
        <dbReference type="ARBA" id="ARBA00022448"/>
    </source>
</evidence>
<dbReference type="GO" id="GO:0000293">
    <property type="term" value="F:ferric-chelate reductase activity"/>
    <property type="evidence" value="ECO:0007669"/>
    <property type="project" value="TreeGrafter"/>
</dbReference>
<organism evidence="2 3">
    <name type="scientific">Aspergillus calidoustus</name>
    <dbReference type="NCBI Taxonomy" id="454130"/>
    <lineage>
        <taxon>Eukaryota</taxon>
        <taxon>Fungi</taxon>
        <taxon>Dikarya</taxon>
        <taxon>Ascomycota</taxon>
        <taxon>Pezizomycotina</taxon>
        <taxon>Eurotiomycetes</taxon>
        <taxon>Eurotiomycetidae</taxon>
        <taxon>Eurotiales</taxon>
        <taxon>Aspergillaceae</taxon>
        <taxon>Aspergillus</taxon>
        <taxon>Aspergillus subgen. Nidulantes</taxon>
    </lineage>
</organism>
<reference evidence="3" key="1">
    <citation type="journal article" date="2016" name="Genome Announc.">
        <title>Draft genome sequences of fungus Aspergillus calidoustus.</title>
        <authorList>
            <person name="Horn F."/>
            <person name="Linde J."/>
            <person name="Mattern D.J."/>
            <person name="Walther G."/>
            <person name="Guthke R."/>
            <person name="Scherlach K."/>
            <person name="Martin K."/>
            <person name="Brakhage A.A."/>
            <person name="Petzke L."/>
            <person name="Valiante V."/>
        </authorList>
    </citation>
    <scope>NUCLEOTIDE SEQUENCE [LARGE SCALE GENOMIC DNA]</scope>
    <source>
        <strain evidence="3">SF006504</strain>
    </source>
</reference>
<keyword evidence="3" id="KW-1185">Reference proteome</keyword>
<accession>A0A0U5GDN3</accession>
<dbReference type="GO" id="GO:0005886">
    <property type="term" value="C:plasma membrane"/>
    <property type="evidence" value="ECO:0007669"/>
    <property type="project" value="TreeGrafter"/>
</dbReference>
<dbReference type="GO" id="GO:0006879">
    <property type="term" value="P:intracellular iron ion homeostasis"/>
    <property type="evidence" value="ECO:0007669"/>
    <property type="project" value="TreeGrafter"/>
</dbReference>
<evidence type="ECO:0000313" key="2">
    <source>
        <dbReference type="EMBL" id="CEL09165.1"/>
    </source>
</evidence>
<dbReference type="AlphaFoldDB" id="A0A0U5GDN3"/>
<dbReference type="OrthoDB" id="10257314at2759"/>
<dbReference type="GO" id="GO:0006826">
    <property type="term" value="P:iron ion transport"/>
    <property type="evidence" value="ECO:0007669"/>
    <property type="project" value="TreeGrafter"/>
</dbReference>
<gene>
    <name evidence="2" type="ORF">ASPCAL12306</name>
</gene>
<name>A0A0U5GDN3_ASPCI</name>
<dbReference type="GO" id="GO:0015677">
    <property type="term" value="P:copper ion import"/>
    <property type="evidence" value="ECO:0007669"/>
    <property type="project" value="TreeGrafter"/>
</dbReference>
<protein>
    <submittedName>
        <fullName evidence="2">Uncharacterized protein</fullName>
    </submittedName>
</protein>
<sequence length="100" mass="11223">MAVICVVGCWYHVYIGYENTFGYETWLYATIAVWFFDRVVRLARILKTGVRRATVTEIGDSSGSGGGIVRVNVPRSLLEMTAMPKKTFVSVRHVISIAYT</sequence>
<dbReference type="InterPro" id="IPR051410">
    <property type="entry name" value="Ferric/Cupric_Reductase"/>
</dbReference>
<dbReference type="PANTHER" id="PTHR32361:SF9">
    <property type="entry name" value="FERRIC REDUCTASE TRANSMEMBRANE COMPONENT 3-RELATED"/>
    <property type="match status" value="1"/>
</dbReference>
<keyword evidence="1" id="KW-0813">Transport</keyword>